<evidence type="ECO:0000256" key="4">
    <source>
        <dbReference type="ARBA" id="ARBA00022448"/>
    </source>
</evidence>
<dbReference type="PANTHER" id="PTHR43470">
    <property type="entry name" value="PHOSPHATE TRANSPORT SYSTEM PERMEASE PROTEIN PSTA-RELATED"/>
    <property type="match status" value="1"/>
</dbReference>
<dbReference type="EMBL" id="FOUF01000039">
    <property type="protein sequence ID" value="SFM84220.1"/>
    <property type="molecule type" value="Genomic_DNA"/>
</dbReference>
<evidence type="ECO:0000256" key="9">
    <source>
        <dbReference type="RuleBase" id="RU363043"/>
    </source>
</evidence>
<evidence type="ECO:0000313" key="11">
    <source>
        <dbReference type="EMBL" id="SFM84220.1"/>
    </source>
</evidence>
<feature type="transmembrane region" description="Helical" evidence="9">
    <location>
        <begin position="71"/>
        <end position="98"/>
    </location>
</feature>
<keyword evidence="5 9" id="KW-1003">Cell membrane</keyword>
<dbReference type="STRING" id="52442.SAMN05421880_1397"/>
<feature type="transmembrane region" description="Helical" evidence="9">
    <location>
        <begin position="110"/>
        <end position="134"/>
    </location>
</feature>
<keyword evidence="12" id="KW-1185">Reference proteome</keyword>
<dbReference type="Proteomes" id="UP000199561">
    <property type="component" value="Unassembled WGS sequence"/>
</dbReference>
<proteinExistence type="inferred from homology"/>
<evidence type="ECO:0000259" key="10">
    <source>
        <dbReference type="PROSITE" id="PS50928"/>
    </source>
</evidence>
<evidence type="ECO:0000256" key="3">
    <source>
        <dbReference type="ARBA" id="ARBA00016864"/>
    </source>
</evidence>
<evidence type="ECO:0000256" key="1">
    <source>
        <dbReference type="ARBA" id="ARBA00004651"/>
    </source>
</evidence>
<comment type="similarity">
    <text evidence="2 9">Belongs to the binding-protein-dependent transport system permease family. CysTW subfamily.</text>
</comment>
<dbReference type="GO" id="GO:0005315">
    <property type="term" value="F:phosphate transmembrane transporter activity"/>
    <property type="evidence" value="ECO:0007669"/>
    <property type="project" value="InterPro"/>
</dbReference>
<comment type="subcellular location">
    <subcellularLocation>
        <location evidence="9">Cell inner membrane</location>
        <topology evidence="9">Multi-pass membrane protein</topology>
    </subcellularLocation>
    <subcellularLocation>
        <location evidence="1">Cell membrane</location>
        <topology evidence="1">Multi-pass membrane protein</topology>
    </subcellularLocation>
</comment>
<accession>A0A1I4U5V1</accession>
<dbReference type="CDD" id="cd06261">
    <property type="entry name" value="TM_PBP2"/>
    <property type="match status" value="1"/>
</dbReference>
<dbReference type="PROSITE" id="PS50928">
    <property type="entry name" value="ABC_TM1"/>
    <property type="match status" value="1"/>
</dbReference>
<dbReference type="NCBIfam" id="TIGR00974">
    <property type="entry name" value="3a0107s02c"/>
    <property type="match status" value="1"/>
</dbReference>
<dbReference type="InterPro" id="IPR000515">
    <property type="entry name" value="MetI-like"/>
</dbReference>
<dbReference type="Gene3D" id="1.10.3720.10">
    <property type="entry name" value="MetI-like"/>
    <property type="match status" value="1"/>
</dbReference>
<sequence>MSKLFVNKDKMSYLLRDLTIQVLIYSAIVCVSGVFLWILFDLIRGGSALLSWQFLTDVPRDAGRAGGISSILASTLLVLLIALLAALPISWATAILLTEFISAESPFGRWVRYSLQVLACVPSIIFGLFGYAFFSLYLGLGFSILSGGLTLACMLLPILVSTAEAGLRAVPESYRLSAVALGMSRAATLFHVLLPVAAPAWAAGLLLGIGRAAAETAALMFTSGYVDRMPESLLDSGRVLALHIFDLSMNVPGGDAPAFASALVLILLLLVINLVAMRFTYLWQRKKLNAE</sequence>
<dbReference type="GO" id="GO:0005886">
    <property type="term" value="C:plasma membrane"/>
    <property type="evidence" value="ECO:0007669"/>
    <property type="project" value="UniProtKB-SubCell"/>
</dbReference>
<protein>
    <recommendedName>
        <fullName evidence="3 9">Phosphate transport system permease protein PstA</fullName>
    </recommendedName>
</protein>
<evidence type="ECO:0000256" key="2">
    <source>
        <dbReference type="ARBA" id="ARBA00007069"/>
    </source>
</evidence>
<reference evidence="11 12" key="1">
    <citation type="submission" date="2016-10" db="EMBL/GenBank/DDBJ databases">
        <authorList>
            <person name="de Groot N.N."/>
        </authorList>
    </citation>
    <scope>NUCLEOTIDE SEQUENCE [LARGE SCALE GENOMIC DNA]</scope>
    <source>
        <strain evidence="11 12">Nm146</strain>
    </source>
</reference>
<evidence type="ECO:0000313" key="12">
    <source>
        <dbReference type="Proteomes" id="UP000199561"/>
    </source>
</evidence>
<evidence type="ECO:0000256" key="5">
    <source>
        <dbReference type="ARBA" id="ARBA00022475"/>
    </source>
</evidence>
<dbReference type="PANTHER" id="PTHR43470:SF3">
    <property type="entry name" value="PHOSPHATE TRANSPORT SYSTEM PERMEASE PROTEIN PSTA-RELATED"/>
    <property type="match status" value="1"/>
</dbReference>
<keyword evidence="6 9" id="KW-0812">Transmembrane</keyword>
<organism evidence="11 12">
    <name type="scientific">Nitrosomonas nitrosa</name>
    <dbReference type="NCBI Taxonomy" id="52442"/>
    <lineage>
        <taxon>Bacteria</taxon>
        <taxon>Pseudomonadati</taxon>
        <taxon>Pseudomonadota</taxon>
        <taxon>Betaproteobacteria</taxon>
        <taxon>Nitrosomonadales</taxon>
        <taxon>Nitrosomonadaceae</taxon>
        <taxon>Nitrosomonas</taxon>
    </lineage>
</organism>
<dbReference type="SUPFAM" id="SSF161098">
    <property type="entry name" value="MetI-like"/>
    <property type="match status" value="1"/>
</dbReference>
<evidence type="ECO:0000256" key="7">
    <source>
        <dbReference type="ARBA" id="ARBA00022989"/>
    </source>
</evidence>
<keyword evidence="4" id="KW-0813">Transport</keyword>
<evidence type="ECO:0000256" key="6">
    <source>
        <dbReference type="ARBA" id="ARBA00022692"/>
    </source>
</evidence>
<feature type="transmembrane region" description="Helical" evidence="9">
    <location>
        <begin position="200"/>
        <end position="221"/>
    </location>
</feature>
<keyword evidence="8 9" id="KW-0472">Membrane</keyword>
<feature type="domain" description="ABC transmembrane type-1" evidence="10">
    <location>
        <begin position="72"/>
        <end position="276"/>
    </location>
</feature>
<dbReference type="InterPro" id="IPR035906">
    <property type="entry name" value="MetI-like_sf"/>
</dbReference>
<dbReference type="RefSeq" id="WP_244888096.1">
    <property type="nucleotide sequence ID" value="NZ_FOUF01000039.1"/>
</dbReference>
<gene>
    <name evidence="11" type="ORF">SAMN05421880_1397</name>
</gene>
<feature type="transmembrane region" description="Helical" evidence="9">
    <location>
        <begin position="140"/>
        <end position="162"/>
    </location>
</feature>
<dbReference type="GO" id="GO:0035435">
    <property type="term" value="P:phosphate ion transmembrane transport"/>
    <property type="evidence" value="ECO:0007669"/>
    <property type="project" value="InterPro"/>
</dbReference>
<dbReference type="Pfam" id="PF00528">
    <property type="entry name" value="BPD_transp_1"/>
    <property type="match status" value="1"/>
</dbReference>
<evidence type="ECO:0000256" key="8">
    <source>
        <dbReference type="ARBA" id="ARBA00023136"/>
    </source>
</evidence>
<dbReference type="InterPro" id="IPR005672">
    <property type="entry name" value="Phosphate_PstA"/>
</dbReference>
<name>A0A1I4U5V1_9PROT</name>
<feature type="transmembrane region" description="Helical" evidence="9">
    <location>
        <begin position="20"/>
        <end position="40"/>
    </location>
</feature>
<feature type="transmembrane region" description="Helical" evidence="9">
    <location>
        <begin position="258"/>
        <end position="277"/>
    </location>
</feature>
<dbReference type="AlphaFoldDB" id="A0A1I4U5V1"/>
<keyword evidence="7 9" id="KW-1133">Transmembrane helix</keyword>